<evidence type="ECO:0000256" key="1">
    <source>
        <dbReference type="SAM" id="MobiDB-lite"/>
    </source>
</evidence>
<protein>
    <submittedName>
        <fullName evidence="2">Uncharacterized protein</fullName>
    </submittedName>
</protein>
<evidence type="ECO:0000313" key="3">
    <source>
        <dbReference type="Proteomes" id="UP000325957"/>
    </source>
</evidence>
<name>A0A5J5KWU1_9MICC</name>
<feature type="region of interest" description="Disordered" evidence="1">
    <location>
        <begin position="71"/>
        <end position="114"/>
    </location>
</feature>
<dbReference type="RefSeq" id="WP_158033886.1">
    <property type="nucleotide sequence ID" value="NZ_ML708617.1"/>
</dbReference>
<proteinExistence type="predicted"/>
<dbReference type="Proteomes" id="UP000325957">
    <property type="component" value="Unassembled WGS sequence"/>
</dbReference>
<organism evidence="2 3">
    <name type="scientific">Kocuria coralli</name>
    <dbReference type="NCBI Taxonomy" id="1461025"/>
    <lineage>
        <taxon>Bacteria</taxon>
        <taxon>Bacillati</taxon>
        <taxon>Actinomycetota</taxon>
        <taxon>Actinomycetes</taxon>
        <taxon>Micrococcales</taxon>
        <taxon>Micrococcaceae</taxon>
        <taxon>Kocuria</taxon>
    </lineage>
</organism>
<dbReference type="EMBL" id="SZWF01000009">
    <property type="protein sequence ID" value="KAA9394153.1"/>
    <property type="molecule type" value="Genomic_DNA"/>
</dbReference>
<evidence type="ECO:0000313" key="2">
    <source>
        <dbReference type="EMBL" id="KAA9394153.1"/>
    </source>
</evidence>
<gene>
    <name evidence="2" type="ORF">FCK90_08530</name>
</gene>
<reference evidence="2 3" key="1">
    <citation type="submission" date="2019-05" db="EMBL/GenBank/DDBJ databases">
        <title>Kocuria coralli sp. nov., a novel actinobacterium isolated from coral reef seawater.</title>
        <authorList>
            <person name="Li J."/>
        </authorList>
    </citation>
    <scope>NUCLEOTIDE SEQUENCE [LARGE SCALE GENOMIC DNA]</scope>
    <source>
        <strain evidence="2 3">SCSIO 13007</strain>
    </source>
</reference>
<accession>A0A5J5KWU1</accession>
<sequence>MHELIVRAWEGRAWQALGFSSWDAWIDANFRGLQLRPPREQREEVVRSMREAGMSVRAISQATDLGYGTVQRAAGPGDPNGSPVEDGSNVYGLDGKQYTQPKRGAPADDDAGEFGEASLDELGIHAVDPASLRGEAKPQVLTGEVVQDTEAPEPESAPEEGELDPVASWWEGPRRALLEAESRCVELLKHRKDQPRLVEDPQDPGPAQLTMTAARTVLAAGGVIVDFGVEDLDEESQEALRRVLSTVVTSLDGVIGDLEVTGDGS</sequence>
<dbReference type="OrthoDB" id="3358527at2"/>
<comment type="caution">
    <text evidence="2">The sequence shown here is derived from an EMBL/GenBank/DDBJ whole genome shotgun (WGS) entry which is preliminary data.</text>
</comment>
<dbReference type="AlphaFoldDB" id="A0A5J5KWU1"/>
<keyword evidence="3" id="KW-1185">Reference proteome</keyword>